<dbReference type="Proteomes" id="UP000567922">
    <property type="component" value="Unassembled WGS sequence"/>
</dbReference>
<dbReference type="PANTHER" id="PTHR30537:SF3">
    <property type="entry name" value="TRANSCRIPTIONAL REGULATORY PROTEIN"/>
    <property type="match status" value="1"/>
</dbReference>
<proteinExistence type="inferred from homology"/>
<comment type="caution">
    <text evidence="6">The sequence shown here is derived from an EMBL/GenBank/DDBJ whole genome shotgun (WGS) entry which is preliminary data.</text>
</comment>
<dbReference type="OrthoDB" id="570111at2"/>
<evidence type="ECO:0000256" key="1">
    <source>
        <dbReference type="ARBA" id="ARBA00009437"/>
    </source>
</evidence>
<feature type="domain" description="HTH lysR-type" evidence="5">
    <location>
        <begin position="1"/>
        <end position="58"/>
    </location>
</feature>
<protein>
    <submittedName>
        <fullName evidence="6">DNA-binding transcriptional LysR family regulator</fullName>
    </submittedName>
</protein>
<evidence type="ECO:0000313" key="6">
    <source>
        <dbReference type="EMBL" id="MBB3036712.1"/>
    </source>
</evidence>
<dbReference type="GO" id="GO:0043565">
    <property type="term" value="F:sequence-specific DNA binding"/>
    <property type="evidence" value="ECO:0007669"/>
    <property type="project" value="TreeGrafter"/>
</dbReference>
<dbReference type="InterPro" id="IPR000847">
    <property type="entry name" value="LysR_HTH_N"/>
</dbReference>
<organism evidence="6 7">
    <name type="scientific">Hoyosella altamirensis</name>
    <dbReference type="NCBI Taxonomy" id="616997"/>
    <lineage>
        <taxon>Bacteria</taxon>
        <taxon>Bacillati</taxon>
        <taxon>Actinomycetota</taxon>
        <taxon>Actinomycetes</taxon>
        <taxon>Mycobacteriales</taxon>
        <taxon>Hoyosellaceae</taxon>
        <taxon>Hoyosella</taxon>
    </lineage>
</organism>
<dbReference type="PANTHER" id="PTHR30537">
    <property type="entry name" value="HTH-TYPE TRANSCRIPTIONAL REGULATOR"/>
    <property type="match status" value="1"/>
</dbReference>
<dbReference type="PROSITE" id="PS50931">
    <property type="entry name" value="HTH_LYSR"/>
    <property type="match status" value="1"/>
</dbReference>
<dbReference type="InterPro" id="IPR036390">
    <property type="entry name" value="WH_DNA-bd_sf"/>
</dbReference>
<gene>
    <name evidence="6" type="ORF">FHU29_001146</name>
</gene>
<keyword evidence="2" id="KW-0805">Transcription regulation</keyword>
<reference evidence="6 7" key="1">
    <citation type="submission" date="2020-08" db="EMBL/GenBank/DDBJ databases">
        <title>Sequencing the genomes of 1000 actinobacteria strains.</title>
        <authorList>
            <person name="Klenk H.-P."/>
        </authorList>
    </citation>
    <scope>NUCLEOTIDE SEQUENCE [LARGE SCALE GENOMIC DNA]</scope>
    <source>
        <strain evidence="6 7">DSM 45258</strain>
    </source>
</reference>
<dbReference type="InterPro" id="IPR036388">
    <property type="entry name" value="WH-like_DNA-bd_sf"/>
</dbReference>
<evidence type="ECO:0000313" key="7">
    <source>
        <dbReference type="Proteomes" id="UP000567922"/>
    </source>
</evidence>
<name>A0A839RIR5_9ACTN</name>
<dbReference type="InterPro" id="IPR058163">
    <property type="entry name" value="LysR-type_TF_proteobact-type"/>
</dbReference>
<comment type="similarity">
    <text evidence="1">Belongs to the LysR transcriptional regulatory family.</text>
</comment>
<dbReference type="GO" id="GO:0003700">
    <property type="term" value="F:DNA-binding transcription factor activity"/>
    <property type="evidence" value="ECO:0007669"/>
    <property type="project" value="InterPro"/>
</dbReference>
<dbReference type="Gene3D" id="3.40.190.290">
    <property type="match status" value="1"/>
</dbReference>
<dbReference type="AlphaFoldDB" id="A0A839RIR5"/>
<evidence type="ECO:0000259" key="5">
    <source>
        <dbReference type="PROSITE" id="PS50931"/>
    </source>
</evidence>
<evidence type="ECO:0000256" key="2">
    <source>
        <dbReference type="ARBA" id="ARBA00023015"/>
    </source>
</evidence>
<accession>A0A839RIR5</accession>
<dbReference type="InterPro" id="IPR005119">
    <property type="entry name" value="LysR_subst-bd"/>
</dbReference>
<dbReference type="GO" id="GO:0006351">
    <property type="term" value="P:DNA-templated transcription"/>
    <property type="evidence" value="ECO:0007669"/>
    <property type="project" value="TreeGrafter"/>
</dbReference>
<keyword evidence="7" id="KW-1185">Reference proteome</keyword>
<keyword evidence="3 6" id="KW-0238">DNA-binding</keyword>
<dbReference type="Pfam" id="PF03466">
    <property type="entry name" value="LysR_substrate"/>
    <property type="match status" value="1"/>
</dbReference>
<evidence type="ECO:0000256" key="3">
    <source>
        <dbReference type="ARBA" id="ARBA00023125"/>
    </source>
</evidence>
<dbReference type="Pfam" id="PF00126">
    <property type="entry name" value="HTH_1"/>
    <property type="match status" value="1"/>
</dbReference>
<keyword evidence="4" id="KW-0804">Transcription</keyword>
<dbReference type="Gene3D" id="1.10.10.10">
    <property type="entry name" value="Winged helix-like DNA-binding domain superfamily/Winged helix DNA-binding domain"/>
    <property type="match status" value="1"/>
</dbReference>
<sequence>MRADDLVVLLEIARCGSLVGAASALGLNHATVSRRISALEAELRTPVLVRGTRGCELTEVGERLLVSCEQIESALTDVRDLVNTIPRDRALSGLVRIATTEAFGAYFIAPLMADLHRINPELTVEIITQTRLSAYGIGADIEIGVGEPVVSRPGAEKLTDYLLGLYASAEYEEERGLPASTAELRAHSLIYYIEGLLRVEDLDVLSRLIGSHAVTFGSTSVQAQAAATLAGAGIGLLPAFVAEREPTLRRVLPEDVAITLEFTGCLAPRRLRRPASVTVMQAIREMVAERRADLMPA</sequence>
<dbReference type="SUPFAM" id="SSF53850">
    <property type="entry name" value="Periplasmic binding protein-like II"/>
    <property type="match status" value="1"/>
</dbReference>
<dbReference type="SUPFAM" id="SSF46785">
    <property type="entry name" value="Winged helix' DNA-binding domain"/>
    <property type="match status" value="1"/>
</dbReference>
<evidence type="ECO:0000256" key="4">
    <source>
        <dbReference type="ARBA" id="ARBA00023163"/>
    </source>
</evidence>
<dbReference type="RefSeq" id="WP_064440880.1">
    <property type="nucleotide sequence ID" value="NZ_BDDI01000010.1"/>
</dbReference>
<dbReference type="EMBL" id="JACHWS010000001">
    <property type="protein sequence ID" value="MBB3036712.1"/>
    <property type="molecule type" value="Genomic_DNA"/>
</dbReference>